<organism evidence="3 4">
    <name type="scientific">Lactonifactor longoviformis DSM 17459</name>
    <dbReference type="NCBI Taxonomy" id="1122155"/>
    <lineage>
        <taxon>Bacteria</taxon>
        <taxon>Bacillati</taxon>
        <taxon>Bacillota</taxon>
        <taxon>Clostridia</taxon>
        <taxon>Eubacteriales</taxon>
        <taxon>Clostridiaceae</taxon>
        <taxon>Lactonifactor</taxon>
    </lineage>
</organism>
<dbReference type="OrthoDB" id="1063910at2"/>
<dbReference type="EMBL" id="FQVI01000002">
    <property type="protein sequence ID" value="SHE48220.1"/>
    <property type="molecule type" value="Genomic_DNA"/>
</dbReference>
<protein>
    <submittedName>
        <fullName evidence="3">CRISPR/Cas system CSM-associated protein Csm3, group 7 of RAMP superfamily</fullName>
    </submittedName>
</protein>
<name>A0A1M4TUR4_9CLOT</name>
<evidence type="ECO:0000256" key="1">
    <source>
        <dbReference type="ARBA" id="ARBA00023118"/>
    </source>
</evidence>
<evidence type="ECO:0000313" key="4">
    <source>
        <dbReference type="Proteomes" id="UP000184245"/>
    </source>
</evidence>
<feature type="domain" description="CRISPR type III-associated protein" evidence="2">
    <location>
        <begin position="25"/>
        <end position="203"/>
    </location>
</feature>
<evidence type="ECO:0000259" key="2">
    <source>
        <dbReference type="Pfam" id="PF03787"/>
    </source>
</evidence>
<dbReference type="InterPro" id="IPR052216">
    <property type="entry name" value="CRISPR_Csm3_endoribonuclease"/>
</dbReference>
<dbReference type="PANTHER" id="PTHR35579">
    <property type="entry name" value="CRISPR SYSTEM CMS ENDORIBONUCLEASE CSM3"/>
    <property type="match status" value="1"/>
</dbReference>
<proteinExistence type="predicted"/>
<reference evidence="3 4" key="1">
    <citation type="submission" date="2016-11" db="EMBL/GenBank/DDBJ databases">
        <authorList>
            <person name="Jaros S."/>
            <person name="Januszkiewicz K."/>
            <person name="Wedrychowicz H."/>
        </authorList>
    </citation>
    <scope>NUCLEOTIDE SEQUENCE [LARGE SCALE GENOMIC DNA]</scope>
    <source>
        <strain evidence="3 4">DSM 17459</strain>
    </source>
</reference>
<gene>
    <name evidence="3" type="ORF">SAMN02745158_00598</name>
</gene>
<dbReference type="AlphaFoldDB" id="A0A1M4TUR4"/>
<dbReference type="RefSeq" id="WP_072848886.1">
    <property type="nucleotide sequence ID" value="NZ_FQVI01000002.1"/>
</dbReference>
<keyword evidence="1" id="KW-0051">Antiviral defense</keyword>
<dbReference type="Proteomes" id="UP000184245">
    <property type="component" value="Unassembled WGS sequence"/>
</dbReference>
<feature type="domain" description="CRISPR type III-associated protein" evidence="2">
    <location>
        <begin position="296"/>
        <end position="448"/>
    </location>
</feature>
<sequence length="489" mass="54465">MSDGVISFNKICGRLCVEMTGYLASPLSIGSGEEEYSDSDVVFRASGEPYIPGSSLAGALLEYSAAIKGEEETKKLFGMPRGGVPGSRDDRQSRIFVYDAQIGQAEMGIRDGVKLNEDKTASHMGKYELQFVETNAPIKIRVEMIEREDCFEKVKSEITGRERTEEIEQVWDRERQWIYLWLKGFESEELRLGARSRRGFGKIAIDHARIKAFDMRKSDSYKEWLDWDWEQADAFEGAGSETIRMEDLEQAGGAGREHCLEVLLRISGTLLVRTYAVAFTRTENIPDYGQMTVGGHGKQAVIPGSSWAGAFRSHLAKTVQELLRQPDWKEAQKILNPLFGTWSDTENRNQELHASGLIFEETVIDGGHGLPAARIAVDRFTGGTVQGALYEEIPWTGGELSLPIRWRKNGLNLTDEEICGILLWAVKDLQAGILTVGGETSVGRGIFEPVNGKDNLFLDGAVLTDAGQKRCMQAAVLWVKGNRKKENTR</sequence>
<dbReference type="PANTHER" id="PTHR35579:SF6">
    <property type="entry name" value="DUF324 DOMAIN-CONTAINING PROTEIN"/>
    <property type="match status" value="1"/>
</dbReference>
<dbReference type="GO" id="GO:0051607">
    <property type="term" value="P:defense response to virus"/>
    <property type="evidence" value="ECO:0007669"/>
    <property type="project" value="UniProtKB-KW"/>
</dbReference>
<accession>A0A1M4TUR4</accession>
<keyword evidence="4" id="KW-1185">Reference proteome</keyword>
<evidence type="ECO:0000313" key="3">
    <source>
        <dbReference type="EMBL" id="SHE48220.1"/>
    </source>
</evidence>
<dbReference type="Pfam" id="PF03787">
    <property type="entry name" value="RAMPs"/>
    <property type="match status" value="2"/>
</dbReference>
<dbReference type="CDD" id="cd09726">
    <property type="entry name" value="RAMP_I_III"/>
    <property type="match status" value="2"/>
</dbReference>
<dbReference type="STRING" id="1122155.SAMN02745158_00598"/>
<dbReference type="InterPro" id="IPR005537">
    <property type="entry name" value="RAMP_III_fam"/>
</dbReference>